<dbReference type="InterPro" id="IPR032675">
    <property type="entry name" value="LRR_dom_sf"/>
</dbReference>
<keyword evidence="6" id="KW-0560">Oxidoreductase</keyword>
<name>B9RFW7_RICCO</name>
<keyword evidence="7" id="KW-1185">Reference proteome</keyword>
<sequence>MMASRILVCLLLAVAIAMVDCNTEVDVLYSWKKVLVDPYDVLLSWDPSLVNPCTWYHVTCNVENSVTRLDLGTAGLSGPLVPQLGQLVNLQYLELSGNSISGSIPSAIGNLTNLVSLSLDRNHLSGFIPDSLGNLRSLRFMRLNSNKISGDIPIEVISLVATGKLMILNVSDNMLSGTVRAYNPKEFAIATIIQDPKAPTK</sequence>
<dbReference type="GO" id="GO:0005886">
    <property type="term" value="C:plasma membrane"/>
    <property type="evidence" value="ECO:0000318"/>
    <property type="project" value="GO_Central"/>
</dbReference>
<dbReference type="PANTHER" id="PTHR47988">
    <property type="entry name" value="SOMATIC EMBRYOGENESIS RECEPTOR KINASE 1"/>
    <property type="match status" value="1"/>
</dbReference>
<dbReference type="Gene3D" id="3.80.10.10">
    <property type="entry name" value="Ribonuclease Inhibitor"/>
    <property type="match status" value="1"/>
</dbReference>
<evidence type="ECO:0000256" key="4">
    <source>
        <dbReference type="SAM" id="SignalP"/>
    </source>
</evidence>
<keyword evidence="2 4" id="KW-0732">Signal</keyword>
<keyword evidence="3" id="KW-0677">Repeat</keyword>
<keyword evidence="6" id="KW-0418">Kinase</keyword>
<dbReference type="InParanoid" id="B9RFW7"/>
<dbReference type="EMBL" id="EQ973777">
    <property type="protein sequence ID" value="EEF50088.1"/>
    <property type="molecule type" value="Genomic_DNA"/>
</dbReference>
<dbReference type="FunFam" id="3.80.10.10:FF:000024">
    <property type="entry name" value="Somatic embryogenesis receptor kinase 1"/>
    <property type="match status" value="1"/>
</dbReference>
<dbReference type="KEGG" id="rcu:8275018"/>
<reference evidence="7" key="1">
    <citation type="journal article" date="2010" name="Nat. Biotechnol.">
        <title>Draft genome sequence of the oilseed species Ricinus communis.</title>
        <authorList>
            <person name="Chan A.P."/>
            <person name="Crabtree J."/>
            <person name="Zhao Q."/>
            <person name="Lorenzi H."/>
            <person name="Orvis J."/>
            <person name="Puiu D."/>
            <person name="Melake-Berhan A."/>
            <person name="Jones K.M."/>
            <person name="Redman J."/>
            <person name="Chen G."/>
            <person name="Cahoon E.B."/>
            <person name="Gedil M."/>
            <person name="Stanke M."/>
            <person name="Haas B.J."/>
            <person name="Wortman J.R."/>
            <person name="Fraser-Liggett C.M."/>
            <person name="Ravel J."/>
            <person name="Rabinowicz P.D."/>
        </authorList>
    </citation>
    <scope>NUCLEOTIDE SEQUENCE [LARGE SCALE GENOMIC DNA]</scope>
    <source>
        <strain evidence="7">cv. Hale</strain>
    </source>
</reference>
<dbReference type="eggNOG" id="KOG0619">
    <property type="taxonomic scope" value="Eukaryota"/>
</dbReference>
<dbReference type="GO" id="GO:0004675">
    <property type="term" value="F:transmembrane receptor protein serine/threonine kinase activity"/>
    <property type="evidence" value="ECO:0000318"/>
    <property type="project" value="GO_Central"/>
</dbReference>
<dbReference type="OMA" id="YLMLYGN"/>
<evidence type="ECO:0000313" key="7">
    <source>
        <dbReference type="Proteomes" id="UP000008311"/>
    </source>
</evidence>
<dbReference type="AlphaFoldDB" id="B9RFW7"/>
<dbReference type="Pfam" id="PF08263">
    <property type="entry name" value="LRRNT_2"/>
    <property type="match status" value="1"/>
</dbReference>
<dbReference type="Pfam" id="PF13855">
    <property type="entry name" value="LRR_8"/>
    <property type="match status" value="1"/>
</dbReference>
<evidence type="ECO:0000256" key="3">
    <source>
        <dbReference type="ARBA" id="ARBA00022737"/>
    </source>
</evidence>
<feature type="chain" id="PRO_5002888493" evidence="4">
    <location>
        <begin position="22"/>
        <end position="201"/>
    </location>
</feature>
<evidence type="ECO:0000313" key="6">
    <source>
        <dbReference type="EMBL" id="EEF50088.1"/>
    </source>
</evidence>
<dbReference type="EC" id="1.3.1.74" evidence="6"/>
<dbReference type="SUPFAM" id="SSF52058">
    <property type="entry name" value="L domain-like"/>
    <property type="match status" value="1"/>
</dbReference>
<accession>B9RFW7</accession>
<protein>
    <submittedName>
        <fullName evidence="6">Serine-threonine protein kinase, plant-type, putative</fullName>
        <ecNumber evidence="6">1.3.1.74</ecNumber>
    </submittedName>
</protein>
<dbReference type="STRING" id="3988.B9RFW7"/>
<dbReference type="GO" id="GO:0032440">
    <property type="term" value="F:2-alkenal reductase [NAD(P)H] activity"/>
    <property type="evidence" value="ECO:0007669"/>
    <property type="project" value="UniProtKB-EC"/>
</dbReference>
<feature type="signal peptide" evidence="4">
    <location>
        <begin position="1"/>
        <end position="21"/>
    </location>
</feature>
<feature type="domain" description="Leucine-rich repeat-containing N-terminal plant-type" evidence="5">
    <location>
        <begin position="22"/>
        <end position="61"/>
    </location>
</feature>
<dbReference type="InterPro" id="IPR013210">
    <property type="entry name" value="LRR_N_plant-typ"/>
</dbReference>
<dbReference type="OrthoDB" id="406235at2759"/>
<organism evidence="6 7">
    <name type="scientific">Ricinus communis</name>
    <name type="common">Castor bean</name>
    <dbReference type="NCBI Taxonomy" id="3988"/>
    <lineage>
        <taxon>Eukaryota</taxon>
        <taxon>Viridiplantae</taxon>
        <taxon>Streptophyta</taxon>
        <taxon>Embryophyta</taxon>
        <taxon>Tracheophyta</taxon>
        <taxon>Spermatophyta</taxon>
        <taxon>Magnoliopsida</taxon>
        <taxon>eudicotyledons</taxon>
        <taxon>Gunneridae</taxon>
        <taxon>Pentapetalae</taxon>
        <taxon>rosids</taxon>
        <taxon>fabids</taxon>
        <taxon>Malpighiales</taxon>
        <taxon>Euphorbiaceae</taxon>
        <taxon>Acalyphoideae</taxon>
        <taxon>Acalypheae</taxon>
        <taxon>Ricinus</taxon>
    </lineage>
</organism>
<dbReference type="GO" id="GO:0007165">
    <property type="term" value="P:signal transduction"/>
    <property type="evidence" value="ECO:0000318"/>
    <property type="project" value="GO_Central"/>
</dbReference>
<proteinExistence type="predicted"/>
<dbReference type="Proteomes" id="UP000008311">
    <property type="component" value="Unassembled WGS sequence"/>
</dbReference>
<evidence type="ECO:0000256" key="2">
    <source>
        <dbReference type="ARBA" id="ARBA00022729"/>
    </source>
</evidence>
<keyword evidence="6" id="KW-0808">Transferase</keyword>
<keyword evidence="1" id="KW-0433">Leucine-rich repeat</keyword>
<dbReference type="InterPro" id="IPR001611">
    <property type="entry name" value="Leu-rich_rpt"/>
</dbReference>
<gene>
    <name evidence="6" type="ORF">RCOM_1437640</name>
</gene>
<evidence type="ECO:0000259" key="5">
    <source>
        <dbReference type="Pfam" id="PF08263"/>
    </source>
</evidence>
<evidence type="ECO:0000256" key="1">
    <source>
        <dbReference type="ARBA" id="ARBA00022614"/>
    </source>
</evidence>